<keyword evidence="3 5" id="KW-1133">Transmembrane helix</keyword>
<dbReference type="InterPro" id="IPR010652">
    <property type="entry name" value="DUF1232"/>
</dbReference>
<keyword evidence="4 5" id="KW-0472">Membrane</keyword>
<evidence type="ECO:0000256" key="3">
    <source>
        <dbReference type="ARBA" id="ARBA00022989"/>
    </source>
</evidence>
<dbReference type="GO" id="GO:0012505">
    <property type="term" value="C:endomembrane system"/>
    <property type="evidence" value="ECO:0007669"/>
    <property type="project" value="UniProtKB-SubCell"/>
</dbReference>
<evidence type="ECO:0000256" key="2">
    <source>
        <dbReference type="ARBA" id="ARBA00022692"/>
    </source>
</evidence>
<feature type="transmembrane region" description="Helical" evidence="5">
    <location>
        <begin position="100"/>
        <end position="121"/>
    </location>
</feature>
<dbReference type="AlphaFoldDB" id="A0A840YEI6"/>
<comment type="subcellular location">
    <subcellularLocation>
        <location evidence="1">Endomembrane system</location>
        <topology evidence="1">Multi-pass membrane protein</topology>
    </subcellularLocation>
</comment>
<evidence type="ECO:0000259" key="6">
    <source>
        <dbReference type="Pfam" id="PF06803"/>
    </source>
</evidence>
<gene>
    <name evidence="7" type="ORF">FHS87_002839</name>
</gene>
<name>A0A840YEI6_9PROT</name>
<keyword evidence="8" id="KW-1185">Reference proteome</keyword>
<evidence type="ECO:0000256" key="1">
    <source>
        <dbReference type="ARBA" id="ARBA00004127"/>
    </source>
</evidence>
<organism evidence="7 8">
    <name type="scientific">Muricoccus pecuniae</name>
    <dbReference type="NCBI Taxonomy" id="693023"/>
    <lineage>
        <taxon>Bacteria</taxon>
        <taxon>Pseudomonadati</taxon>
        <taxon>Pseudomonadota</taxon>
        <taxon>Alphaproteobacteria</taxon>
        <taxon>Acetobacterales</taxon>
        <taxon>Roseomonadaceae</taxon>
        <taxon>Muricoccus</taxon>
    </lineage>
</organism>
<feature type="domain" description="DUF1232" evidence="6">
    <location>
        <begin position="32"/>
        <end position="68"/>
    </location>
</feature>
<reference evidence="7 8" key="1">
    <citation type="submission" date="2020-08" db="EMBL/GenBank/DDBJ databases">
        <title>Genomic Encyclopedia of Type Strains, Phase IV (KMG-IV): sequencing the most valuable type-strain genomes for metagenomic binning, comparative biology and taxonomic classification.</title>
        <authorList>
            <person name="Goeker M."/>
        </authorList>
    </citation>
    <scope>NUCLEOTIDE SEQUENCE [LARGE SCALE GENOMIC DNA]</scope>
    <source>
        <strain evidence="7 8">DSM 25622</strain>
    </source>
</reference>
<keyword evidence="2 5" id="KW-0812">Transmembrane</keyword>
<evidence type="ECO:0000313" key="7">
    <source>
        <dbReference type="EMBL" id="MBB5694787.1"/>
    </source>
</evidence>
<evidence type="ECO:0000256" key="5">
    <source>
        <dbReference type="SAM" id="Phobius"/>
    </source>
</evidence>
<evidence type="ECO:0000313" key="8">
    <source>
        <dbReference type="Proteomes" id="UP000580654"/>
    </source>
</evidence>
<dbReference type="Pfam" id="PF06803">
    <property type="entry name" value="DUF1232"/>
    <property type="match status" value="1"/>
</dbReference>
<accession>A0A840YEI6</accession>
<protein>
    <submittedName>
        <fullName evidence="7">Uncharacterized membrane protein YkvA (DUF1232 family)</fullName>
    </submittedName>
</protein>
<dbReference type="EMBL" id="JACIJD010000012">
    <property type="protein sequence ID" value="MBB5694787.1"/>
    <property type="molecule type" value="Genomic_DNA"/>
</dbReference>
<sequence>MLKRLRDWARAIRRDVHALFLAARDHRTPLYARALALAIAAYALSPIDLIPDFIPVLGLLDEAILLPLAIRLAIRLIPQALMAEHRAAALAASRRPSSRAGAGFVILIWLAGFALLLRWLWPEAAG</sequence>
<comment type="caution">
    <text evidence="7">The sequence shown here is derived from an EMBL/GenBank/DDBJ whole genome shotgun (WGS) entry which is preliminary data.</text>
</comment>
<evidence type="ECO:0000256" key="4">
    <source>
        <dbReference type="ARBA" id="ARBA00023136"/>
    </source>
</evidence>
<dbReference type="RefSeq" id="WP_184519451.1">
    <property type="nucleotide sequence ID" value="NZ_JACIJD010000012.1"/>
</dbReference>
<dbReference type="Proteomes" id="UP000580654">
    <property type="component" value="Unassembled WGS sequence"/>
</dbReference>
<proteinExistence type="predicted"/>